<proteinExistence type="predicted"/>
<evidence type="ECO:0000313" key="3">
    <source>
        <dbReference type="Proteomes" id="UP000023152"/>
    </source>
</evidence>
<dbReference type="Proteomes" id="UP000023152">
    <property type="component" value="Unassembled WGS sequence"/>
</dbReference>
<name>X6MIV7_RETFI</name>
<feature type="compositionally biased region" description="Polar residues" evidence="1">
    <location>
        <begin position="119"/>
        <end position="138"/>
    </location>
</feature>
<evidence type="ECO:0000256" key="1">
    <source>
        <dbReference type="SAM" id="MobiDB-lite"/>
    </source>
</evidence>
<dbReference type="AlphaFoldDB" id="X6MIV7"/>
<feature type="compositionally biased region" description="Basic and acidic residues" evidence="1">
    <location>
        <begin position="109"/>
        <end position="118"/>
    </location>
</feature>
<evidence type="ECO:0000313" key="2">
    <source>
        <dbReference type="EMBL" id="ETO13809.1"/>
    </source>
</evidence>
<accession>X6MIV7</accession>
<feature type="region of interest" description="Disordered" evidence="1">
    <location>
        <begin position="109"/>
        <end position="146"/>
    </location>
</feature>
<reference evidence="2 3" key="1">
    <citation type="journal article" date="2013" name="Curr. Biol.">
        <title>The Genome of the Foraminiferan Reticulomyxa filosa.</title>
        <authorList>
            <person name="Glockner G."/>
            <person name="Hulsmann N."/>
            <person name="Schleicher M."/>
            <person name="Noegel A.A."/>
            <person name="Eichinger L."/>
            <person name="Gallinger C."/>
            <person name="Pawlowski J."/>
            <person name="Sierra R."/>
            <person name="Euteneuer U."/>
            <person name="Pillet L."/>
            <person name="Moustafa A."/>
            <person name="Platzer M."/>
            <person name="Groth M."/>
            <person name="Szafranski K."/>
            <person name="Schliwa M."/>
        </authorList>
    </citation>
    <scope>NUCLEOTIDE SEQUENCE [LARGE SCALE GENOMIC DNA]</scope>
</reference>
<protein>
    <submittedName>
        <fullName evidence="2">Uncharacterized protein</fullName>
    </submittedName>
</protein>
<comment type="caution">
    <text evidence="2">The sequence shown here is derived from an EMBL/GenBank/DDBJ whole genome shotgun (WGS) entry which is preliminary data.</text>
</comment>
<organism evidence="2 3">
    <name type="scientific">Reticulomyxa filosa</name>
    <dbReference type="NCBI Taxonomy" id="46433"/>
    <lineage>
        <taxon>Eukaryota</taxon>
        <taxon>Sar</taxon>
        <taxon>Rhizaria</taxon>
        <taxon>Retaria</taxon>
        <taxon>Foraminifera</taxon>
        <taxon>Monothalamids</taxon>
        <taxon>Reticulomyxidae</taxon>
        <taxon>Reticulomyxa</taxon>
    </lineage>
</organism>
<dbReference type="EMBL" id="ASPP01020377">
    <property type="protein sequence ID" value="ETO13809.1"/>
    <property type="molecule type" value="Genomic_DNA"/>
</dbReference>
<gene>
    <name evidence="2" type="ORF">RFI_23561</name>
</gene>
<sequence length="220" mass="25525">MQHLQKERAIENLLALVEFRQCLGLIVLTPEYNELESSQRERFKAYSGIAFASNVPMSGICREPKWFVTTKLRLLYFKYITNNAQLQINLSFALKKRWDAVFLQTTKTDTDSKTDEAQKTNNPVTTSESKNLQPTSIPLRTDEKKTKPVEKEFRDIYIQRSRTEDHFTLEEKGIEVMSILVMDTLDTLVQLLQQSVQRWTETSQFDTVKNALMIGHIKGD</sequence>
<keyword evidence="3" id="KW-1185">Reference proteome</keyword>